<keyword evidence="6 7" id="KW-0998">Cell outer membrane</keyword>
<dbReference type="Gene3D" id="2.40.170.20">
    <property type="entry name" value="TonB-dependent receptor, beta-barrel domain"/>
    <property type="match status" value="1"/>
</dbReference>
<dbReference type="InterPro" id="IPR023997">
    <property type="entry name" value="TonB-dep_OMP_SusC/RagA_CS"/>
</dbReference>
<dbReference type="Gene3D" id="2.170.130.10">
    <property type="entry name" value="TonB-dependent receptor, plug domain"/>
    <property type="match status" value="1"/>
</dbReference>
<evidence type="ECO:0000256" key="4">
    <source>
        <dbReference type="ARBA" id="ARBA00022692"/>
    </source>
</evidence>
<keyword evidence="3 7" id="KW-1134">Transmembrane beta strand</keyword>
<evidence type="ECO:0000256" key="5">
    <source>
        <dbReference type="ARBA" id="ARBA00023136"/>
    </source>
</evidence>
<evidence type="ECO:0000256" key="3">
    <source>
        <dbReference type="ARBA" id="ARBA00022452"/>
    </source>
</evidence>
<evidence type="ECO:0000256" key="2">
    <source>
        <dbReference type="ARBA" id="ARBA00022448"/>
    </source>
</evidence>
<reference evidence="9 10" key="1">
    <citation type="submission" date="2020-04" db="EMBL/GenBank/DDBJ databases">
        <authorList>
            <person name="Yin C."/>
        </authorList>
    </citation>
    <scope>NUCLEOTIDE SEQUENCE [LARGE SCALE GENOMIC DNA]</scope>
    <source>
        <strain evidence="9 10">Ae27</strain>
    </source>
</reference>
<accession>A0A847S3Q1</accession>
<evidence type="ECO:0000313" key="10">
    <source>
        <dbReference type="Proteomes" id="UP000570474"/>
    </source>
</evidence>
<dbReference type="GO" id="GO:0009279">
    <property type="term" value="C:cell outer membrane"/>
    <property type="evidence" value="ECO:0007669"/>
    <property type="project" value="UniProtKB-SubCell"/>
</dbReference>
<dbReference type="InterPro" id="IPR023996">
    <property type="entry name" value="TonB-dep_OMP_SusC/RagA"/>
</dbReference>
<dbReference type="InterPro" id="IPR037066">
    <property type="entry name" value="Plug_dom_sf"/>
</dbReference>
<comment type="similarity">
    <text evidence="7">Belongs to the TonB-dependent receptor family.</text>
</comment>
<evidence type="ECO:0000313" key="9">
    <source>
        <dbReference type="EMBL" id="NLR69074.1"/>
    </source>
</evidence>
<dbReference type="Proteomes" id="UP000570474">
    <property type="component" value="Unassembled WGS sequence"/>
</dbReference>
<evidence type="ECO:0000259" key="8">
    <source>
        <dbReference type="Pfam" id="PF07715"/>
    </source>
</evidence>
<dbReference type="Pfam" id="PF07715">
    <property type="entry name" value="Plug"/>
    <property type="match status" value="1"/>
</dbReference>
<keyword evidence="9" id="KW-0675">Receptor</keyword>
<dbReference type="PROSITE" id="PS52016">
    <property type="entry name" value="TONB_DEPENDENT_REC_3"/>
    <property type="match status" value="1"/>
</dbReference>
<dbReference type="Gene3D" id="2.60.40.1120">
    <property type="entry name" value="Carboxypeptidase-like, regulatory domain"/>
    <property type="match status" value="1"/>
</dbReference>
<dbReference type="SUPFAM" id="SSF56935">
    <property type="entry name" value="Porins"/>
    <property type="match status" value="1"/>
</dbReference>
<evidence type="ECO:0000256" key="6">
    <source>
        <dbReference type="ARBA" id="ARBA00023237"/>
    </source>
</evidence>
<keyword evidence="2 7" id="KW-0813">Transport</keyword>
<dbReference type="InterPro" id="IPR036942">
    <property type="entry name" value="Beta-barrel_TonB_sf"/>
</dbReference>
<dbReference type="InterPro" id="IPR012910">
    <property type="entry name" value="Plug_dom"/>
</dbReference>
<keyword evidence="5 7" id="KW-0472">Membrane</keyword>
<protein>
    <submittedName>
        <fullName evidence="9">TonB-dependent receptor</fullName>
    </submittedName>
</protein>
<dbReference type="Pfam" id="PF13715">
    <property type="entry name" value="CarbopepD_reg_2"/>
    <property type="match status" value="1"/>
</dbReference>
<dbReference type="SUPFAM" id="SSF49464">
    <property type="entry name" value="Carboxypeptidase regulatory domain-like"/>
    <property type="match status" value="1"/>
</dbReference>
<dbReference type="InterPro" id="IPR008969">
    <property type="entry name" value="CarboxyPept-like_regulatory"/>
</dbReference>
<dbReference type="FunFam" id="2.170.130.10:FF:000008">
    <property type="entry name" value="SusC/RagA family TonB-linked outer membrane protein"/>
    <property type="match status" value="1"/>
</dbReference>
<evidence type="ECO:0000256" key="7">
    <source>
        <dbReference type="PROSITE-ProRule" id="PRU01360"/>
    </source>
</evidence>
<evidence type="ECO:0000256" key="1">
    <source>
        <dbReference type="ARBA" id="ARBA00004571"/>
    </source>
</evidence>
<dbReference type="NCBIfam" id="TIGR04057">
    <property type="entry name" value="SusC_RagA_signa"/>
    <property type="match status" value="1"/>
</dbReference>
<organism evidence="9 10">
    <name type="scientific">Chitinophaga varians</name>
    <dbReference type="NCBI Taxonomy" id="2202339"/>
    <lineage>
        <taxon>Bacteria</taxon>
        <taxon>Pseudomonadati</taxon>
        <taxon>Bacteroidota</taxon>
        <taxon>Chitinophagia</taxon>
        <taxon>Chitinophagales</taxon>
        <taxon>Chitinophagaceae</taxon>
        <taxon>Chitinophaga</taxon>
    </lineage>
</organism>
<keyword evidence="4 7" id="KW-0812">Transmembrane</keyword>
<name>A0A847S3Q1_9BACT</name>
<proteinExistence type="inferred from homology"/>
<keyword evidence="10" id="KW-1185">Reference proteome</keyword>
<dbReference type="AlphaFoldDB" id="A0A847S3Q1"/>
<gene>
    <name evidence="9" type="ORF">HGH92_32540</name>
</gene>
<dbReference type="EMBL" id="JABAIA010000004">
    <property type="protein sequence ID" value="NLR69074.1"/>
    <property type="molecule type" value="Genomic_DNA"/>
</dbReference>
<dbReference type="InterPro" id="IPR039426">
    <property type="entry name" value="TonB-dep_rcpt-like"/>
</dbReference>
<sequence>MELMLQRLLILLLLLGPLAAFSQVRTVTGTVLSAKDKEPLPGATIVIKGTTKGVLTGPDGSFRLEVTDPAATTLVISYVGMTPQEVPVSTAPLTITLQSAGKNIDEIVVIAYGTAKKSSYTGSVSQIKGAELENRQVSSVTKALQGLAPGVQSASQSGQPGSDATIRIRGVGSINASADPLYVVDGVPYGGNLSAINPYDIESISVLKDAASAALYGSRGANGVIIITTKKGKAKGSNIDVRVSQGFSKRAVKDYDRMSTDQYFPMYWRALFNENLGSQDSITAAKNASRDLVGELGINPYGSAFPQPVGTDGKLVAGAKPLWNDDWDKAMQRTGHRTEANIAISGATDKTRYFISGGYLDDQGIYLGSGFKRYTVRSNFDVDARKWLKIGLNLNASHSDQQAPPSEDSRSDNYVNYGRLMGPMYPVYQRDPNTGSYLLDAKGQKIFDYGDYRPDPANPRTNLVQTSGIDKHDTIRDDVSARFYAEATLYKGLKFKTSYNADYSSRVGHDYTNPTLGFDAEVGGTVVKGNYRTFSWTFNNLLTYETTFNEKHHLNVLLGQEAYKFKYTYLEGNKTGFSVPGIDEPADAALIGSFTGYSDSYTQSSYLGRAEYDYSGKYFFSASLRRDGSSRFAPDRRWGTFWSVGASWKLTEETFLKNSSWLNLLTLRASYGGQGNDNLGPNRYYNYLPLYSVNSNLGLGGTFREFLFNDRLKWETNLNLNIGVDWAMFDNRLGGSAEFFVRKSQDLLYSRPKAPSIGYASVDENIGALKNTGIDLNLHGTPIRTKNFSWNIDLNMTHYRNKVTSLPQQDIIVGTKKLSVGKSIYDFYLRQWAGVNPNTGAPQWKYTNPDGSIKDTSNYSQASLYYSGSSLPDLYGGLTNTFTYKNFSLSFLIVYSIGGKVLDNDYTFLMGLGGSAGRAWSTEVLNAWTPTNRNTDVPQVNTVAPSWTGASTRFLYDATYARLKSLNLSYSLPKTLMERAHLNNITVYVQGENLFTLYNHQGMDPEQTVGGTTYYRYPAVKSVSAGINLSF</sequence>
<feature type="domain" description="TonB-dependent receptor plug" evidence="8">
    <location>
        <begin position="117"/>
        <end position="224"/>
    </location>
</feature>
<comment type="caution">
    <text evidence="9">The sequence shown here is derived from an EMBL/GenBank/DDBJ whole genome shotgun (WGS) entry which is preliminary data.</text>
</comment>
<dbReference type="NCBIfam" id="TIGR04056">
    <property type="entry name" value="OMP_RagA_SusC"/>
    <property type="match status" value="1"/>
</dbReference>
<comment type="subcellular location">
    <subcellularLocation>
        <location evidence="1 7">Cell outer membrane</location>
        <topology evidence="1 7">Multi-pass membrane protein</topology>
    </subcellularLocation>
</comment>